<reference evidence="6" key="1">
    <citation type="submission" date="2017-02" db="UniProtKB">
        <authorList>
            <consortium name="WormBaseParasite"/>
        </authorList>
    </citation>
    <scope>IDENTIFICATION</scope>
</reference>
<proteinExistence type="predicted"/>
<dbReference type="SUPFAM" id="SSF48371">
    <property type="entry name" value="ARM repeat"/>
    <property type="match status" value="1"/>
</dbReference>
<dbReference type="GO" id="GO:0003723">
    <property type="term" value="F:RNA binding"/>
    <property type="evidence" value="ECO:0007669"/>
    <property type="project" value="InterPro"/>
</dbReference>
<dbReference type="Pfam" id="PF22493">
    <property type="entry name" value="PUF_NOP9"/>
    <property type="match status" value="1"/>
</dbReference>
<dbReference type="Proteomes" id="UP000038040">
    <property type="component" value="Unplaced"/>
</dbReference>
<keyword evidence="1" id="KW-0677">Repeat</keyword>
<dbReference type="SMART" id="SM00025">
    <property type="entry name" value="Pumilio"/>
    <property type="match status" value="4"/>
</dbReference>
<evidence type="ECO:0000313" key="4">
    <source>
        <dbReference type="Proteomes" id="UP000038040"/>
    </source>
</evidence>
<gene>
    <name evidence="3" type="ORF">DME_LOCUS8728</name>
</gene>
<dbReference type="GO" id="GO:0030688">
    <property type="term" value="C:preribosome, small subunit precursor"/>
    <property type="evidence" value="ECO:0007669"/>
    <property type="project" value="TreeGrafter"/>
</dbReference>
<dbReference type="InterPro" id="IPR011989">
    <property type="entry name" value="ARM-like"/>
</dbReference>
<evidence type="ECO:0000256" key="1">
    <source>
        <dbReference type="ARBA" id="ARBA00022737"/>
    </source>
</evidence>
<dbReference type="PANTHER" id="PTHR13102:SF0">
    <property type="entry name" value="NUCLEOLAR PROTEIN 9"/>
    <property type="match status" value="1"/>
</dbReference>
<feature type="repeat" description="Pumilio" evidence="2">
    <location>
        <begin position="259"/>
        <end position="296"/>
    </location>
</feature>
<reference evidence="3 5" key="2">
    <citation type="submission" date="2018-11" db="EMBL/GenBank/DDBJ databases">
        <authorList>
            <consortium name="Pathogen Informatics"/>
        </authorList>
    </citation>
    <scope>NUCLEOTIDE SEQUENCE [LARGE SCALE GENOMIC DNA]</scope>
</reference>
<dbReference type="GO" id="GO:0000480">
    <property type="term" value="P:endonucleolytic cleavage in 5'-ETS of tricistronic rRNA transcript (SSU-rRNA, 5.8S rRNA, LSU-rRNA)"/>
    <property type="evidence" value="ECO:0007669"/>
    <property type="project" value="TreeGrafter"/>
</dbReference>
<dbReference type="InterPro" id="IPR001313">
    <property type="entry name" value="Pumilio_RNA-bd_rpt"/>
</dbReference>
<dbReference type="STRING" id="318479.A0A0N4UC66"/>
<dbReference type="AlphaFoldDB" id="A0A0N4UC66"/>
<keyword evidence="5" id="KW-1185">Reference proteome</keyword>
<dbReference type="PROSITE" id="PS50302">
    <property type="entry name" value="PUM"/>
    <property type="match status" value="1"/>
</dbReference>
<dbReference type="EMBL" id="UYYG01001171">
    <property type="protein sequence ID" value="VDN58755.1"/>
    <property type="molecule type" value="Genomic_DNA"/>
</dbReference>
<dbReference type="GO" id="GO:0005730">
    <property type="term" value="C:nucleolus"/>
    <property type="evidence" value="ECO:0007669"/>
    <property type="project" value="TreeGrafter"/>
</dbReference>
<sequence>MDSLSESVEQLYPRDIVQYLEIIAFSRNNNEKSELNEIQEKCLEECSNNELLLLNFDNSSRLVEEIFKGYRPAAVQWMKAFMKIKKIKQLHLLYQGAACRTLETFLYALSPDYDSEIINHLIELVTDKWNDLIIDKSASRFIRSLMRYTVGLPRFTDVDTNKRKCDKKEHKRIKKVADRNKSLVMKQNNINNDEVSLIVQDAVECDAIAKTGFVLNFAMKGLEKPNDTLLQLKGKCSSRVWQKIFDVVDEDMRQSFFHSVLEGQLCDLACHKFANYVIQNFILSASSEELIVDIFDELLKDISVIFDNGKWSVINALAVAACKCNIYQEEFLENIKLYFGCNTEETAKFFVPRVITLQNDLIIDEVVQSIRFNTSLSNRLGSVLLQTLLNFDCNAIIIHSLVSLSKDCFMELCKNAPGAYFLGLFISCRSVPKKKKEKIGLKSKDSLIDMISDRCASHVFDAFWDSGLLKMDLKEKIMNYLRSNPRMVVKSKTGHAIMEKLNLRGYKENPKKWLKQEAARMKTIKL</sequence>
<accession>A0A0N4UC66</accession>
<dbReference type="GO" id="GO:0000472">
    <property type="term" value="P:endonucleolytic cleavage to generate mature 5'-end of SSU-rRNA from (SSU-rRNA, 5.8S rRNA, LSU-rRNA)"/>
    <property type="evidence" value="ECO:0007669"/>
    <property type="project" value="TreeGrafter"/>
</dbReference>
<dbReference type="GO" id="GO:0000447">
    <property type="term" value="P:endonucleolytic cleavage in ITS1 to separate SSU-rRNA from 5.8S rRNA and LSU-rRNA from tricistronic rRNA transcript (SSU-rRNA, 5.8S rRNA, LSU-rRNA)"/>
    <property type="evidence" value="ECO:0007669"/>
    <property type="project" value="TreeGrafter"/>
</dbReference>
<evidence type="ECO:0000256" key="2">
    <source>
        <dbReference type="PROSITE-ProRule" id="PRU00317"/>
    </source>
</evidence>
<dbReference type="PANTHER" id="PTHR13102">
    <property type="entry name" value="NUCLEOLAR PROTEIN 9"/>
    <property type="match status" value="1"/>
</dbReference>
<dbReference type="Proteomes" id="UP000274756">
    <property type="component" value="Unassembled WGS sequence"/>
</dbReference>
<dbReference type="WBParaSite" id="DME_0000484501-mRNA-1">
    <property type="protein sequence ID" value="DME_0000484501-mRNA-1"/>
    <property type="gene ID" value="DME_0000484501"/>
</dbReference>
<dbReference type="InterPro" id="IPR040000">
    <property type="entry name" value="NOP9"/>
</dbReference>
<dbReference type="Gene3D" id="1.25.10.10">
    <property type="entry name" value="Leucine-rich Repeat Variant"/>
    <property type="match status" value="2"/>
</dbReference>
<dbReference type="InterPro" id="IPR016024">
    <property type="entry name" value="ARM-type_fold"/>
</dbReference>
<organism evidence="4 6">
    <name type="scientific">Dracunculus medinensis</name>
    <name type="common">Guinea worm</name>
    <dbReference type="NCBI Taxonomy" id="318479"/>
    <lineage>
        <taxon>Eukaryota</taxon>
        <taxon>Metazoa</taxon>
        <taxon>Ecdysozoa</taxon>
        <taxon>Nematoda</taxon>
        <taxon>Chromadorea</taxon>
        <taxon>Rhabditida</taxon>
        <taxon>Spirurina</taxon>
        <taxon>Dracunculoidea</taxon>
        <taxon>Dracunculidae</taxon>
        <taxon>Dracunculus</taxon>
    </lineage>
</organism>
<name>A0A0N4UC66_DRAME</name>
<dbReference type="OrthoDB" id="9987665at2759"/>
<dbReference type="GO" id="GO:0000056">
    <property type="term" value="P:ribosomal small subunit export from nucleus"/>
    <property type="evidence" value="ECO:0007669"/>
    <property type="project" value="TreeGrafter"/>
</dbReference>
<protein>
    <submittedName>
        <fullName evidence="6">PUM-HD domain-containing protein</fullName>
    </submittedName>
</protein>
<evidence type="ECO:0000313" key="3">
    <source>
        <dbReference type="EMBL" id="VDN58755.1"/>
    </source>
</evidence>
<evidence type="ECO:0000313" key="6">
    <source>
        <dbReference type="WBParaSite" id="DME_0000484501-mRNA-1"/>
    </source>
</evidence>
<dbReference type="GO" id="GO:0030686">
    <property type="term" value="C:90S preribosome"/>
    <property type="evidence" value="ECO:0007669"/>
    <property type="project" value="TreeGrafter"/>
</dbReference>
<evidence type="ECO:0000313" key="5">
    <source>
        <dbReference type="Proteomes" id="UP000274756"/>
    </source>
</evidence>